<evidence type="ECO:0000313" key="3">
    <source>
        <dbReference type="Proteomes" id="UP000321938"/>
    </source>
</evidence>
<dbReference type="InterPro" id="IPR029756">
    <property type="entry name" value="MTH1187/YkoF-like"/>
</dbReference>
<name>A0A5C7B4B9_9FLAO</name>
<dbReference type="SUPFAM" id="SSF89957">
    <property type="entry name" value="MTH1187/YkoF-like"/>
    <property type="match status" value="1"/>
</dbReference>
<dbReference type="InterPro" id="IPR002767">
    <property type="entry name" value="Thiamine_BP"/>
</dbReference>
<dbReference type="AlphaFoldDB" id="A0A5C7B4B9"/>
<gene>
    <name evidence="2" type="ORF">ES692_15030</name>
</gene>
<dbReference type="STRING" id="1123037.GCA_000425305_03161"/>
<comment type="caution">
    <text evidence="2">The sequence shown here is derived from an EMBL/GenBank/DDBJ whole genome shotgun (WGS) entry which is preliminary data.</text>
</comment>
<dbReference type="Gene3D" id="3.30.70.930">
    <property type="match status" value="1"/>
</dbReference>
<evidence type="ECO:0000259" key="1">
    <source>
        <dbReference type="Pfam" id="PF01910"/>
    </source>
</evidence>
<organism evidence="2 3">
    <name type="scientific">Psychroserpens burtonensis</name>
    <dbReference type="NCBI Taxonomy" id="49278"/>
    <lineage>
        <taxon>Bacteria</taxon>
        <taxon>Pseudomonadati</taxon>
        <taxon>Bacteroidota</taxon>
        <taxon>Flavobacteriia</taxon>
        <taxon>Flavobacteriales</taxon>
        <taxon>Flavobacteriaceae</taxon>
        <taxon>Psychroserpens</taxon>
    </lineage>
</organism>
<dbReference type="Proteomes" id="UP000321938">
    <property type="component" value="Unassembled WGS sequence"/>
</dbReference>
<accession>A0A5C7B4B9</accession>
<dbReference type="Pfam" id="PF01910">
    <property type="entry name" value="Thiamine_BP"/>
    <property type="match status" value="1"/>
</dbReference>
<dbReference type="OrthoDB" id="164222at2"/>
<evidence type="ECO:0000313" key="2">
    <source>
        <dbReference type="EMBL" id="TXE15807.1"/>
    </source>
</evidence>
<sequence length="86" mass="10113">MNISVELTLTPLHDDYEPAIIQFIKKLRASNLKVLENPLSTQVYGDYDEVMKTLTIEIKEAFELIERGLLHMKIVKSDRYDYEPHF</sequence>
<feature type="domain" description="Thiamine-binding protein" evidence="1">
    <location>
        <begin position="5"/>
        <end position="74"/>
    </location>
</feature>
<protein>
    <recommendedName>
        <fullName evidence="1">Thiamine-binding protein domain-containing protein</fullName>
    </recommendedName>
</protein>
<dbReference type="RefSeq" id="WP_028872859.1">
    <property type="nucleotide sequence ID" value="NZ_VOSB01000024.1"/>
</dbReference>
<proteinExistence type="predicted"/>
<keyword evidence="3" id="KW-1185">Reference proteome</keyword>
<reference evidence="2 3" key="1">
    <citation type="submission" date="2019-08" db="EMBL/GenBank/DDBJ databases">
        <title>Genome of Psychroserpens burtonensis ACAM 167.</title>
        <authorList>
            <person name="Bowman J.P."/>
        </authorList>
    </citation>
    <scope>NUCLEOTIDE SEQUENCE [LARGE SCALE GENOMIC DNA]</scope>
    <source>
        <strain evidence="2 3">ACAM 167</strain>
    </source>
</reference>
<dbReference type="EMBL" id="VOSB01000024">
    <property type="protein sequence ID" value="TXE15807.1"/>
    <property type="molecule type" value="Genomic_DNA"/>
</dbReference>